<name>A0A4U6V682_SETVI</name>
<accession>A0A4U6V682</accession>
<feature type="region of interest" description="Disordered" evidence="1">
    <location>
        <begin position="102"/>
        <end position="192"/>
    </location>
</feature>
<keyword evidence="3" id="KW-1185">Reference proteome</keyword>
<reference evidence="2" key="1">
    <citation type="submission" date="2019-03" db="EMBL/GenBank/DDBJ databases">
        <title>WGS assembly of Setaria viridis.</title>
        <authorList>
            <person name="Huang P."/>
            <person name="Jenkins J."/>
            <person name="Grimwood J."/>
            <person name="Barry K."/>
            <person name="Healey A."/>
            <person name="Mamidi S."/>
            <person name="Sreedasyam A."/>
            <person name="Shu S."/>
            <person name="Feldman M."/>
            <person name="Wu J."/>
            <person name="Yu Y."/>
            <person name="Chen C."/>
            <person name="Johnson J."/>
            <person name="Rokhsar D."/>
            <person name="Baxter I."/>
            <person name="Schmutz J."/>
            <person name="Brutnell T."/>
            <person name="Kellogg E."/>
        </authorList>
    </citation>
    <scope>NUCLEOTIDE SEQUENCE [LARGE SCALE GENOMIC DNA]</scope>
</reference>
<organism evidence="2 3">
    <name type="scientific">Setaria viridis</name>
    <name type="common">Green bristlegrass</name>
    <name type="synonym">Setaria italica subsp. viridis</name>
    <dbReference type="NCBI Taxonomy" id="4556"/>
    <lineage>
        <taxon>Eukaryota</taxon>
        <taxon>Viridiplantae</taxon>
        <taxon>Streptophyta</taxon>
        <taxon>Embryophyta</taxon>
        <taxon>Tracheophyta</taxon>
        <taxon>Spermatophyta</taxon>
        <taxon>Magnoliopsida</taxon>
        <taxon>Liliopsida</taxon>
        <taxon>Poales</taxon>
        <taxon>Poaceae</taxon>
        <taxon>PACMAD clade</taxon>
        <taxon>Panicoideae</taxon>
        <taxon>Panicodae</taxon>
        <taxon>Paniceae</taxon>
        <taxon>Cenchrinae</taxon>
        <taxon>Setaria</taxon>
    </lineage>
</organism>
<feature type="region of interest" description="Disordered" evidence="1">
    <location>
        <begin position="43"/>
        <end position="82"/>
    </location>
</feature>
<dbReference type="EMBL" id="CM016554">
    <property type="protein sequence ID" value="TKW24658.1"/>
    <property type="molecule type" value="Genomic_DNA"/>
</dbReference>
<protein>
    <submittedName>
        <fullName evidence="2">Uncharacterized protein</fullName>
    </submittedName>
</protein>
<dbReference type="Proteomes" id="UP000298652">
    <property type="component" value="Chromosome 3"/>
</dbReference>
<gene>
    <name evidence="2" type="ORF">SEVIR_3G063600v2</name>
</gene>
<feature type="compositionally biased region" description="Basic and acidic residues" evidence="1">
    <location>
        <begin position="165"/>
        <end position="174"/>
    </location>
</feature>
<proteinExistence type="predicted"/>
<evidence type="ECO:0000256" key="1">
    <source>
        <dbReference type="SAM" id="MobiDB-lite"/>
    </source>
</evidence>
<sequence>MKWGSTRAKSRNRLLFEAQRGEGEEEDVPVLTLGSQIQIWRAGAATGSWRRRKETLEGTPRDGDGSGQQLCRAFKEEEGGGAEAAESCGVLLRFVAEGIGAGGNAHISRSPSTWRTHSDSGPEGEGPSGRWWVPGRSRPSRRAIGGRARVGGDVPALLPPRRRKWDGMESDTRPRRLSRARAFAAGGELTHQPRLIRVRVSVARRWPSSAAGGAAGRRRPVEALPDGSPAGQGRAGQPSGERGRSAPSLSSGPTLPHGSKLMGASHGARKRSGLCSTSPASGGKIN</sequence>
<feature type="compositionally biased region" description="Basic and acidic residues" evidence="1">
    <location>
        <begin position="54"/>
        <end position="64"/>
    </location>
</feature>
<evidence type="ECO:0000313" key="2">
    <source>
        <dbReference type="EMBL" id="TKW24658.1"/>
    </source>
</evidence>
<feature type="region of interest" description="Disordered" evidence="1">
    <location>
        <begin position="204"/>
        <end position="286"/>
    </location>
</feature>
<dbReference type="Gramene" id="TKW24658">
    <property type="protein sequence ID" value="TKW24658"/>
    <property type="gene ID" value="SEVIR_3G063600v2"/>
</dbReference>
<dbReference type="AlphaFoldDB" id="A0A4U6V682"/>
<evidence type="ECO:0000313" key="3">
    <source>
        <dbReference type="Proteomes" id="UP000298652"/>
    </source>
</evidence>